<evidence type="ECO:0000259" key="2">
    <source>
        <dbReference type="Pfam" id="PF15463"/>
    </source>
</evidence>
<dbReference type="PANTHER" id="PTHR28244">
    <property type="entry name" value="RNA POLYMERASE I-SPECIFIC TRANSCRIPTION INITIATION FACTOR RRN11"/>
    <property type="match status" value="1"/>
</dbReference>
<feature type="compositionally biased region" description="Polar residues" evidence="1">
    <location>
        <begin position="43"/>
        <end position="54"/>
    </location>
</feature>
<name>A0A9Q8P617_PASFU</name>
<reference evidence="3" key="2">
    <citation type="journal article" date="2022" name="Microb. Genom.">
        <title>A chromosome-scale genome assembly of the tomato pathogen Cladosporium fulvum reveals a compartmentalized genome architecture and the presence of a dispensable chromosome.</title>
        <authorList>
            <person name="Zaccaron A.Z."/>
            <person name="Chen L.H."/>
            <person name="Samaras A."/>
            <person name="Stergiopoulos I."/>
        </authorList>
    </citation>
    <scope>NUCLEOTIDE SEQUENCE</scope>
    <source>
        <strain evidence="3">Race5_Kim</strain>
    </source>
</reference>
<keyword evidence="4" id="KW-1185">Reference proteome</keyword>
<dbReference type="OrthoDB" id="5346740at2759"/>
<dbReference type="GO" id="GO:0070860">
    <property type="term" value="C:RNA polymerase I core factor complex"/>
    <property type="evidence" value="ECO:0007669"/>
    <property type="project" value="TreeGrafter"/>
</dbReference>
<feature type="compositionally biased region" description="Basic and acidic residues" evidence="1">
    <location>
        <begin position="27"/>
        <end position="41"/>
    </location>
</feature>
<evidence type="ECO:0000256" key="1">
    <source>
        <dbReference type="SAM" id="MobiDB-lite"/>
    </source>
</evidence>
<organism evidence="3 4">
    <name type="scientific">Passalora fulva</name>
    <name type="common">Tomato leaf mold</name>
    <name type="synonym">Cladosporium fulvum</name>
    <dbReference type="NCBI Taxonomy" id="5499"/>
    <lineage>
        <taxon>Eukaryota</taxon>
        <taxon>Fungi</taxon>
        <taxon>Dikarya</taxon>
        <taxon>Ascomycota</taxon>
        <taxon>Pezizomycotina</taxon>
        <taxon>Dothideomycetes</taxon>
        <taxon>Dothideomycetidae</taxon>
        <taxon>Mycosphaerellales</taxon>
        <taxon>Mycosphaerellaceae</taxon>
        <taxon>Fulvia</taxon>
    </lineage>
</organism>
<feature type="compositionally biased region" description="Basic and acidic residues" evidence="1">
    <location>
        <begin position="134"/>
        <end position="144"/>
    </location>
</feature>
<dbReference type="InterPro" id="IPR029178">
    <property type="entry name" value="Ecm11_C"/>
</dbReference>
<feature type="compositionally biased region" description="Basic and acidic residues" evidence="1">
    <location>
        <begin position="102"/>
        <end position="113"/>
    </location>
</feature>
<feature type="compositionally biased region" description="Basic and acidic residues" evidence="1">
    <location>
        <begin position="529"/>
        <end position="547"/>
    </location>
</feature>
<dbReference type="Pfam" id="PF15463">
    <property type="entry name" value="ECM11"/>
    <property type="match status" value="1"/>
</dbReference>
<proteinExistence type="predicted"/>
<dbReference type="KEGG" id="ffu:CLAFUR5_08049"/>
<dbReference type="AlphaFoldDB" id="A0A9Q8P617"/>
<feature type="compositionally biased region" description="Polar residues" evidence="1">
    <location>
        <begin position="65"/>
        <end position="80"/>
    </location>
</feature>
<dbReference type="GeneID" id="71987927"/>
<feature type="region of interest" description="Disordered" evidence="1">
    <location>
        <begin position="529"/>
        <end position="563"/>
    </location>
</feature>
<dbReference type="RefSeq" id="XP_047759051.1">
    <property type="nucleotide sequence ID" value="XM_047907197.1"/>
</dbReference>
<dbReference type="InterPro" id="IPR053029">
    <property type="entry name" value="RNA_pol_I-specific_init_factor"/>
</dbReference>
<sequence length="563" mass="61757">MAQTKKSMGAYARRNDAEGAPLPASKSMEDLKVQVPGDKRKSASNTHALRTTRSTAEKQPKLENDTNFSEIDRTSTVGSTKRTRSHGAPVQAPMGGAAPQHYYDEEMTERPEYEAGNDVPEPKHEQDQSSDQSDVPRDPLKQLQEHNSNPQGGHERAPAHSGHNPYLQQQIQGDSYPPTTSGNPSVTDQPEGLPPYSTHLPENKPRTVNSGLPARGAGGTRLPTNTSARPQQNHNGQANPAARNSAMSYGMPGFNNVVADVNANFSFAKAGGPRGTAPAQQLQHGGPPQMHPAPTNVAMRGSPPVTHLSSHQGHRQPRPGPTNAQSVVASPQEVPRAMKRPPATQQQSMPPGEQASMQHGRTCPAQRHEPTSRAVEHDNGPMVDNRRQYNLPESSFVQEEATGEEPDGEQDDEVDDEPDILDYEEDEIYAMNFSALKAESFDVDPQADELQLPSVQQQATFQDKLQAVSVLPARSQGDFYKSLPVEQWEEAGDWFLDQFGEVLKKFKAARQDKRKAAMAFEDEIEKRHEAVSRKRKITEDALGEMRKTGSVVLQGTPKSKRTK</sequence>
<feature type="compositionally biased region" description="Acidic residues" evidence="1">
    <location>
        <begin position="401"/>
        <end position="416"/>
    </location>
</feature>
<dbReference type="GO" id="GO:0017025">
    <property type="term" value="F:TBP-class protein binding"/>
    <property type="evidence" value="ECO:0007669"/>
    <property type="project" value="TreeGrafter"/>
</dbReference>
<feature type="compositionally biased region" description="Basic and acidic residues" evidence="1">
    <location>
        <begin position="55"/>
        <end position="64"/>
    </location>
</feature>
<accession>A0A9Q8P617</accession>
<feature type="compositionally biased region" description="Polar residues" evidence="1">
    <location>
        <begin position="166"/>
        <end position="188"/>
    </location>
</feature>
<dbReference type="GO" id="GO:0042790">
    <property type="term" value="P:nucleolar large rRNA transcription by RNA polymerase I"/>
    <property type="evidence" value="ECO:0007669"/>
    <property type="project" value="TreeGrafter"/>
</dbReference>
<feature type="domain" description="Extracellular mutant protein 11 C-terminal" evidence="2">
    <location>
        <begin position="422"/>
        <end position="553"/>
    </location>
</feature>
<dbReference type="Proteomes" id="UP000756132">
    <property type="component" value="Chromosome 3"/>
</dbReference>
<feature type="compositionally biased region" description="Polar residues" evidence="1">
    <location>
        <begin position="343"/>
        <end position="359"/>
    </location>
</feature>
<dbReference type="OMA" id="FECEIEQ"/>
<feature type="region of interest" description="Disordered" evidence="1">
    <location>
        <begin position="1"/>
        <end position="249"/>
    </location>
</feature>
<feature type="compositionally biased region" description="Polar residues" evidence="1">
    <location>
        <begin position="222"/>
        <end position="238"/>
    </location>
</feature>
<evidence type="ECO:0000313" key="3">
    <source>
        <dbReference type="EMBL" id="UJO14685.1"/>
    </source>
</evidence>
<dbReference type="GO" id="GO:0001164">
    <property type="term" value="F:RNA polymerase I core promoter sequence-specific DNA binding"/>
    <property type="evidence" value="ECO:0007669"/>
    <property type="project" value="TreeGrafter"/>
</dbReference>
<dbReference type="EMBL" id="CP090165">
    <property type="protein sequence ID" value="UJO14685.1"/>
    <property type="molecule type" value="Genomic_DNA"/>
</dbReference>
<reference evidence="3" key="1">
    <citation type="submission" date="2021-12" db="EMBL/GenBank/DDBJ databases">
        <authorList>
            <person name="Zaccaron A."/>
            <person name="Stergiopoulos I."/>
        </authorList>
    </citation>
    <scope>NUCLEOTIDE SEQUENCE</scope>
    <source>
        <strain evidence="3">Race5_Kim</strain>
    </source>
</reference>
<evidence type="ECO:0000313" key="4">
    <source>
        <dbReference type="Proteomes" id="UP000756132"/>
    </source>
</evidence>
<protein>
    <recommendedName>
        <fullName evidence="2">Extracellular mutant protein 11 C-terminal domain-containing protein</fullName>
    </recommendedName>
</protein>
<feature type="compositionally biased region" description="Basic and acidic residues" evidence="1">
    <location>
        <begin position="366"/>
        <end position="387"/>
    </location>
</feature>
<feature type="region of interest" description="Disordered" evidence="1">
    <location>
        <begin position="267"/>
        <end position="416"/>
    </location>
</feature>
<dbReference type="PANTHER" id="PTHR28244:SF1">
    <property type="entry name" value="RNA POLYMERASE I-SPECIFIC TRANSCRIPTION INITIATION FACTOR RRN11"/>
    <property type="match status" value="1"/>
</dbReference>
<gene>
    <name evidence="3" type="ORF">CLAFUR5_08049</name>
</gene>